<dbReference type="InParanoid" id="A0A163JL58"/>
<evidence type="ECO:0000313" key="2">
    <source>
        <dbReference type="Proteomes" id="UP000078561"/>
    </source>
</evidence>
<keyword evidence="2" id="KW-1185">Reference proteome</keyword>
<dbReference type="Proteomes" id="UP000078561">
    <property type="component" value="Unassembled WGS sequence"/>
</dbReference>
<sequence length="132" mass="15617">MGEELLERHIEECQHIARGVVVPFRACDRVSVTGSVQLFQMPTSDWSCAYGPVWSIPQQTKCQKVYHFLGLRFAHRVFTAEFKYHKFVAHYGIRFFNQMSTNKRVTYIGNQKRAGTWESRRVSYRIGYYRIE</sequence>
<organism evidence="1">
    <name type="scientific">Absidia glauca</name>
    <name type="common">Pin mould</name>
    <dbReference type="NCBI Taxonomy" id="4829"/>
    <lineage>
        <taxon>Eukaryota</taxon>
        <taxon>Fungi</taxon>
        <taxon>Fungi incertae sedis</taxon>
        <taxon>Mucoromycota</taxon>
        <taxon>Mucoromycotina</taxon>
        <taxon>Mucoromycetes</taxon>
        <taxon>Mucorales</taxon>
        <taxon>Cunninghamellaceae</taxon>
        <taxon>Absidia</taxon>
    </lineage>
</organism>
<name>A0A163JL58_ABSGL</name>
<dbReference type="EMBL" id="LT554228">
    <property type="protein sequence ID" value="SAM03686.1"/>
    <property type="molecule type" value="Genomic_DNA"/>
</dbReference>
<accession>A0A163JL58</accession>
<proteinExistence type="predicted"/>
<reference evidence="1" key="1">
    <citation type="submission" date="2016-04" db="EMBL/GenBank/DDBJ databases">
        <authorList>
            <person name="Evans L.H."/>
            <person name="Alamgir A."/>
            <person name="Owens N."/>
            <person name="Weber N.D."/>
            <person name="Virtaneva K."/>
            <person name="Barbian K."/>
            <person name="Babar A."/>
            <person name="Rosenke K."/>
        </authorList>
    </citation>
    <scope>NUCLEOTIDE SEQUENCE [LARGE SCALE GENOMIC DNA]</scope>
    <source>
        <strain evidence="1">CBS 101.48</strain>
    </source>
</reference>
<dbReference type="AlphaFoldDB" id="A0A163JL58"/>
<evidence type="ECO:0000313" key="1">
    <source>
        <dbReference type="EMBL" id="SAM03686.1"/>
    </source>
</evidence>
<protein>
    <submittedName>
        <fullName evidence="1">Uncharacterized protein</fullName>
    </submittedName>
</protein>
<gene>
    <name evidence="1" type="primary">ABSGL_09529.1 scaffold 11342</name>
</gene>